<feature type="transmembrane region" description="Helical" evidence="5">
    <location>
        <begin position="274"/>
        <end position="292"/>
    </location>
</feature>
<reference evidence="7" key="1">
    <citation type="submission" date="2020-12" db="EMBL/GenBank/DDBJ databases">
        <title>Bacterial taxonomy.</title>
        <authorList>
            <person name="Pan X."/>
        </authorList>
    </citation>
    <scope>NUCLEOTIDE SEQUENCE</scope>
    <source>
        <strain evidence="7">M0105</strain>
    </source>
</reference>
<keyword evidence="8" id="KW-1185">Reference proteome</keyword>
<evidence type="ECO:0000256" key="5">
    <source>
        <dbReference type="SAM" id="Phobius"/>
    </source>
</evidence>
<feature type="transmembrane region" description="Helical" evidence="5">
    <location>
        <begin position="247"/>
        <end position="268"/>
    </location>
</feature>
<feature type="transmembrane region" description="Helical" evidence="5">
    <location>
        <begin position="81"/>
        <end position="109"/>
    </location>
</feature>
<comment type="caution">
    <text evidence="7">The sequence shown here is derived from an EMBL/GenBank/DDBJ whole genome shotgun (WGS) entry which is preliminary data.</text>
</comment>
<feature type="transmembrane region" description="Helical" evidence="5">
    <location>
        <begin position="161"/>
        <end position="184"/>
    </location>
</feature>
<dbReference type="GO" id="GO:0016874">
    <property type="term" value="F:ligase activity"/>
    <property type="evidence" value="ECO:0007669"/>
    <property type="project" value="UniProtKB-KW"/>
</dbReference>
<feature type="transmembrane region" description="Helical" evidence="5">
    <location>
        <begin position="430"/>
        <end position="447"/>
    </location>
</feature>
<name>A0A8J7M5R9_9RHOB</name>
<feature type="transmembrane region" description="Helical" evidence="5">
    <location>
        <begin position="398"/>
        <end position="418"/>
    </location>
</feature>
<evidence type="ECO:0000259" key="6">
    <source>
        <dbReference type="Pfam" id="PF04932"/>
    </source>
</evidence>
<evidence type="ECO:0000256" key="4">
    <source>
        <dbReference type="ARBA" id="ARBA00023136"/>
    </source>
</evidence>
<dbReference type="PANTHER" id="PTHR37422:SF23">
    <property type="entry name" value="TEICHURONIC ACID BIOSYNTHESIS PROTEIN TUAE"/>
    <property type="match status" value="1"/>
</dbReference>
<dbReference type="InterPro" id="IPR051533">
    <property type="entry name" value="WaaL-like"/>
</dbReference>
<feature type="transmembrane region" description="Helical" evidence="5">
    <location>
        <begin position="51"/>
        <end position="69"/>
    </location>
</feature>
<dbReference type="AlphaFoldDB" id="A0A8J7M5R9"/>
<evidence type="ECO:0000256" key="2">
    <source>
        <dbReference type="ARBA" id="ARBA00022692"/>
    </source>
</evidence>
<feature type="transmembrane region" description="Helical" evidence="5">
    <location>
        <begin position="28"/>
        <end position="45"/>
    </location>
</feature>
<feature type="transmembrane region" description="Helical" evidence="5">
    <location>
        <begin position="207"/>
        <end position="226"/>
    </location>
</feature>
<keyword evidence="3 5" id="KW-1133">Transmembrane helix</keyword>
<keyword evidence="4 5" id="KW-0472">Membrane</keyword>
<gene>
    <name evidence="7" type="ORF">H0I76_05960</name>
</gene>
<feature type="transmembrane region" description="Helical" evidence="5">
    <location>
        <begin position="299"/>
        <end position="317"/>
    </location>
</feature>
<dbReference type="RefSeq" id="WP_200608271.1">
    <property type="nucleotide sequence ID" value="NZ_JAEHHL010000002.1"/>
</dbReference>
<evidence type="ECO:0000256" key="3">
    <source>
        <dbReference type="ARBA" id="ARBA00022989"/>
    </source>
</evidence>
<dbReference type="GO" id="GO:0016020">
    <property type="term" value="C:membrane"/>
    <property type="evidence" value="ECO:0007669"/>
    <property type="project" value="UniProtKB-SubCell"/>
</dbReference>
<comment type="subcellular location">
    <subcellularLocation>
        <location evidence="1">Membrane</location>
        <topology evidence="1">Multi-pass membrane protein</topology>
    </subcellularLocation>
</comment>
<organism evidence="7 8">
    <name type="scientific">Thermohalobaculum xanthum</name>
    <dbReference type="NCBI Taxonomy" id="2753746"/>
    <lineage>
        <taxon>Bacteria</taxon>
        <taxon>Pseudomonadati</taxon>
        <taxon>Pseudomonadota</taxon>
        <taxon>Alphaproteobacteria</taxon>
        <taxon>Rhodobacterales</taxon>
        <taxon>Paracoccaceae</taxon>
        <taxon>Thermohalobaculum</taxon>
    </lineage>
</organism>
<dbReference type="Proteomes" id="UP000655420">
    <property type="component" value="Unassembled WGS sequence"/>
</dbReference>
<proteinExistence type="predicted"/>
<feature type="transmembrane region" description="Helical" evidence="5">
    <location>
        <begin position="453"/>
        <end position="471"/>
    </location>
</feature>
<sequence>MVSQELDADAVQLTESAPKHRSAAIQGIVFWLTLAIICVTAFALAGNRPTAWIALSLAVLSLFAVQLVYDLAAPPDRTDRAFLVTILVAWSLVVAWAIVQCLPALIPGWSHPAWEAAMVSPGRISVDPVATAQGALRLITYACIFWIGYRAGARRGRARAFVTMIAVWVLLTALYGLAALWAGVNPITGPSAYPGVVTSSFISRNAYALYAGLGMLAATAGVGLIVRRELSHLPPNMSAAPIRVADVVISHGWFLVLAGIVLAVTVVMTESRGGTFAAAVGMCVMIALITYERGSVGKMLAWSVGLPAVLLLIGLWVTSHVSSAGAEGLAGRIALEDPSQDARWGIYGLLIEGIASRPLLGHGLGAFQDGFRQFLTADFGASEWDRAHNTFLQSAFELGLPAAALMFFALGVIAVRLLHGVWHRSRGRAIPAFALATLAAAGVHSLIDFGPEMPATAALIAMILGVGTAQCHRPKKVTRRAQFT</sequence>
<accession>A0A8J7M5R9</accession>
<evidence type="ECO:0000313" key="7">
    <source>
        <dbReference type="EMBL" id="MBK0398725.1"/>
    </source>
</evidence>
<feature type="transmembrane region" description="Helical" evidence="5">
    <location>
        <begin position="129"/>
        <end position="149"/>
    </location>
</feature>
<dbReference type="EMBL" id="JAEHHL010000002">
    <property type="protein sequence ID" value="MBK0398725.1"/>
    <property type="molecule type" value="Genomic_DNA"/>
</dbReference>
<evidence type="ECO:0000256" key="1">
    <source>
        <dbReference type="ARBA" id="ARBA00004141"/>
    </source>
</evidence>
<feature type="domain" description="O-antigen ligase-related" evidence="6">
    <location>
        <begin position="258"/>
        <end position="406"/>
    </location>
</feature>
<dbReference type="PANTHER" id="PTHR37422">
    <property type="entry name" value="TEICHURONIC ACID BIOSYNTHESIS PROTEIN TUAE"/>
    <property type="match status" value="1"/>
</dbReference>
<protein>
    <submittedName>
        <fullName evidence="7">O-antigen ligase family protein</fullName>
    </submittedName>
</protein>
<dbReference type="Pfam" id="PF04932">
    <property type="entry name" value="Wzy_C"/>
    <property type="match status" value="1"/>
</dbReference>
<keyword evidence="2 5" id="KW-0812">Transmembrane</keyword>
<evidence type="ECO:0000313" key="8">
    <source>
        <dbReference type="Proteomes" id="UP000655420"/>
    </source>
</evidence>
<keyword evidence="7" id="KW-0436">Ligase</keyword>
<dbReference type="InterPro" id="IPR007016">
    <property type="entry name" value="O-antigen_ligase-rel_domated"/>
</dbReference>